<dbReference type="EMBL" id="JASXSV010000023">
    <property type="protein sequence ID" value="MDP0589894.1"/>
    <property type="molecule type" value="Genomic_DNA"/>
</dbReference>
<reference evidence="2 3" key="1">
    <citation type="journal article" date="2023" name="bioRxiv">
        <title>An intranuclear bacterial parasite of deep-sea mussels expresses apoptosis inhibitors acquired from its host.</title>
        <authorList>
            <person name="Gonzalez Porras M.A."/>
            <person name="Assie A."/>
            <person name="Tietjen M."/>
            <person name="Violette M."/>
            <person name="Kleiner M."/>
            <person name="Gruber-Vodicka H."/>
            <person name="Dubilier N."/>
            <person name="Leisch N."/>
        </authorList>
    </citation>
    <scope>NUCLEOTIDE SEQUENCE [LARGE SCALE GENOMIC DNA]</scope>
    <source>
        <strain evidence="2">IAP13</strain>
    </source>
</reference>
<dbReference type="AlphaFoldDB" id="A0AA90NSZ7"/>
<comment type="caution">
    <text evidence="2">The sequence shown here is derived from an EMBL/GenBank/DDBJ whole genome shotgun (WGS) entry which is preliminary data.</text>
</comment>
<evidence type="ECO:0000313" key="3">
    <source>
        <dbReference type="Proteomes" id="UP001178148"/>
    </source>
</evidence>
<keyword evidence="1" id="KW-0812">Transmembrane</keyword>
<keyword evidence="1" id="KW-0472">Membrane</keyword>
<evidence type="ECO:0000256" key="1">
    <source>
        <dbReference type="SAM" id="Phobius"/>
    </source>
</evidence>
<keyword evidence="1" id="KW-1133">Transmembrane helix</keyword>
<feature type="transmembrane region" description="Helical" evidence="1">
    <location>
        <begin position="12"/>
        <end position="30"/>
    </location>
</feature>
<dbReference type="Proteomes" id="UP001178148">
    <property type="component" value="Unassembled WGS sequence"/>
</dbReference>
<name>A0AA90NSZ7_9GAMM</name>
<organism evidence="2 3">
    <name type="scientific">Candidatus Endonucleibacter bathymodioli</name>
    <dbReference type="NCBI Taxonomy" id="539814"/>
    <lineage>
        <taxon>Bacteria</taxon>
        <taxon>Pseudomonadati</taxon>
        <taxon>Pseudomonadota</taxon>
        <taxon>Gammaproteobacteria</taxon>
        <taxon>Oceanospirillales</taxon>
        <taxon>Endozoicomonadaceae</taxon>
        <taxon>Candidatus Endonucleibacter</taxon>
    </lineage>
</organism>
<proteinExistence type="predicted"/>
<evidence type="ECO:0000313" key="2">
    <source>
        <dbReference type="EMBL" id="MDP0589894.1"/>
    </source>
</evidence>
<sequence length="174" mass="19367">MKITQHFRLTSIILWSCVVVLFVGMTAFFSPPPCDKPTSCPWLPDPQTIKHDAEIETPNATINWSTVEGASVSYLSKPSPYKVWIQLLYEPKSLKDTQVKQSMVIEISNAGNGLPDAQTIEQSMPAPMPNHTLAKVDITINDIMAEQQAKKVAAVISKIIYHLHKPDNNALQDK</sequence>
<gene>
    <name evidence="2" type="ORF">QS748_12210</name>
</gene>
<keyword evidence="3" id="KW-1185">Reference proteome</keyword>
<accession>A0AA90NSZ7</accession>
<protein>
    <submittedName>
        <fullName evidence="2">Uncharacterized protein</fullName>
    </submittedName>
</protein>